<dbReference type="InterPro" id="IPR017871">
    <property type="entry name" value="ABC_transporter-like_CS"/>
</dbReference>
<keyword evidence="2" id="KW-0813">Transport</keyword>
<dbReference type="NCBIfam" id="TIGR01727">
    <property type="entry name" value="oligo_HPY"/>
    <property type="match status" value="1"/>
</dbReference>
<comment type="caution">
    <text evidence="6">The sequence shown here is derived from an EMBL/GenBank/DDBJ whole genome shotgun (WGS) entry which is preliminary data.</text>
</comment>
<reference evidence="7" key="1">
    <citation type="journal article" date="2019" name="Int. J. Syst. Evol. Microbiol.">
        <title>The Global Catalogue of Microorganisms (GCM) 10K type strain sequencing project: providing services to taxonomists for standard genome sequencing and annotation.</title>
        <authorList>
            <consortium name="The Broad Institute Genomics Platform"/>
            <consortium name="The Broad Institute Genome Sequencing Center for Infectious Disease"/>
            <person name="Wu L."/>
            <person name="Ma J."/>
        </authorList>
    </citation>
    <scope>NUCLEOTIDE SEQUENCE [LARGE SCALE GENOMIC DNA]</scope>
    <source>
        <strain evidence="7">IBRC-M 10908</strain>
    </source>
</reference>
<dbReference type="Pfam" id="PF00005">
    <property type="entry name" value="ABC_tran"/>
    <property type="match status" value="1"/>
</dbReference>
<dbReference type="Proteomes" id="UP001595823">
    <property type="component" value="Unassembled WGS sequence"/>
</dbReference>
<keyword evidence="4 6" id="KW-0067">ATP-binding</keyword>
<organism evidence="6 7">
    <name type="scientific">Salininema proteolyticum</name>
    <dbReference type="NCBI Taxonomy" id="1607685"/>
    <lineage>
        <taxon>Bacteria</taxon>
        <taxon>Bacillati</taxon>
        <taxon>Actinomycetota</taxon>
        <taxon>Actinomycetes</taxon>
        <taxon>Glycomycetales</taxon>
        <taxon>Glycomycetaceae</taxon>
        <taxon>Salininema</taxon>
    </lineage>
</organism>
<dbReference type="InterPro" id="IPR050319">
    <property type="entry name" value="ABC_transp_ATP-bind"/>
</dbReference>
<dbReference type="EMBL" id="JBHSDK010000024">
    <property type="protein sequence ID" value="MFC4336902.1"/>
    <property type="molecule type" value="Genomic_DNA"/>
</dbReference>
<dbReference type="PROSITE" id="PS00211">
    <property type="entry name" value="ABC_TRANSPORTER_1"/>
    <property type="match status" value="1"/>
</dbReference>
<keyword evidence="7" id="KW-1185">Reference proteome</keyword>
<evidence type="ECO:0000313" key="7">
    <source>
        <dbReference type="Proteomes" id="UP001595823"/>
    </source>
</evidence>
<dbReference type="Pfam" id="PF08352">
    <property type="entry name" value="oligo_HPY"/>
    <property type="match status" value="1"/>
</dbReference>
<dbReference type="GO" id="GO:0005524">
    <property type="term" value="F:ATP binding"/>
    <property type="evidence" value="ECO:0007669"/>
    <property type="project" value="UniProtKB-KW"/>
</dbReference>
<dbReference type="PANTHER" id="PTHR43776">
    <property type="entry name" value="TRANSPORT ATP-BINDING PROTEIN"/>
    <property type="match status" value="1"/>
</dbReference>
<evidence type="ECO:0000313" key="6">
    <source>
        <dbReference type="EMBL" id="MFC4336902.1"/>
    </source>
</evidence>
<dbReference type="InterPro" id="IPR013563">
    <property type="entry name" value="Oligopep_ABC_C"/>
</dbReference>
<sequence>MPEPILRLKGLEQVFQTRKGAVPAVGGVDIDITPGKVVCVVGESGCGKTTTARAAAGLARPTGGSVEYQGRDVYSLKGAAYKDFRMGVQYIHQDPYAALNPIRTVLSSLTAGLRRHRVVTTKKQARQRAAELLELVDLTPPETYLDKHPNQMSGGQRQRVNVARALALDPKVIIADEPTSMLDVSIRVSLLNTMSRLRDDLGVGFMMITHDLAVAKYFAWDGEIAVMYLGKVVEKGPTPQIINDPQHPYTKALIAAVCEPDPRLAKSGDKSGGLRSAEIPDLTDLPSGCSFHPRCPLFKSGDCDTVTPPLAELDGKRRLACTVVSRDHAQAAEKVAS</sequence>
<evidence type="ECO:0000256" key="3">
    <source>
        <dbReference type="ARBA" id="ARBA00022741"/>
    </source>
</evidence>
<protein>
    <submittedName>
        <fullName evidence="6">ABC transporter ATP-binding protein</fullName>
    </submittedName>
</protein>
<dbReference type="RefSeq" id="WP_380623311.1">
    <property type="nucleotide sequence ID" value="NZ_JBHSDK010000024.1"/>
</dbReference>
<dbReference type="SMART" id="SM00382">
    <property type="entry name" value="AAA"/>
    <property type="match status" value="1"/>
</dbReference>
<evidence type="ECO:0000256" key="2">
    <source>
        <dbReference type="ARBA" id="ARBA00022448"/>
    </source>
</evidence>
<dbReference type="CDD" id="cd03257">
    <property type="entry name" value="ABC_NikE_OppD_transporters"/>
    <property type="match status" value="1"/>
</dbReference>
<dbReference type="InterPro" id="IPR003439">
    <property type="entry name" value="ABC_transporter-like_ATP-bd"/>
</dbReference>
<dbReference type="Gene3D" id="3.40.50.300">
    <property type="entry name" value="P-loop containing nucleotide triphosphate hydrolases"/>
    <property type="match status" value="1"/>
</dbReference>
<dbReference type="InterPro" id="IPR003593">
    <property type="entry name" value="AAA+_ATPase"/>
</dbReference>
<dbReference type="PROSITE" id="PS50893">
    <property type="entry name" value="ABC_TRANSPORTER_2"/>
    <property type="match status" value="1"/>
</dbReference>
<accession>A0ABV8U2M4</accession>
<feature type="domain" description="ABC transporter" evidence="5">
    <location>
        <begin position="6"/>
        <end position="254"/>
    </location>
</feature>
<dbReference type="InterPro" id="IPR027417">
    <property type="entry name" value="P-loop_NTPase"/>
</dbReference>
<dbReference type="PANTHER" id="PTHR43776:SF7">
    <property type="entry name" value="D,D-DIPEPTIDE TRANSPORT ATP-BINDING PROTEIN DDPF-RELATED"/>
    <property type="match status" value="1"/>
</dbReference>
<evidence type="ECO:0000259" key="5">
    <source>
        <dbReference type="PROSITE" id="PS50893"/>
    </source>
</evidence>
<gene>
    <name evidence="6" type="ORF">ACFPET_17000</name>
</gene>
<proteinExistence type="inferred from homology"/>
<name>A0ABV8U2M4_9ACTN</name>
<evidence type="ECO:0000256" key="4">
    <source>
        <dbReference type="ARBA" id="ARBA00022840"/>
    </source>
</evidence>
<dbReference type="SUPFAM" id="SSF52540">
    <property type="entry name" value="P-loop containing nucleoside triphosphate hydrolases"/>
    <property type="match status" value="1"/>
</dbReference>
<comment type="similarity">
    <text evidence="1">Belongs to the ABC transporter superfamily.</text>
</comment>
<evidence type="ECO:0000256" key="1">
    <source>
        <dbReference type="ARBA" id="ARBA00005417"/>
    </source>
</evidence>
<keyword evidence="3" id="KW-0547">Nucleotide-binding</keyword>